<dbReference type="PANTHER" id="PTHR47971">
    <property type="entry name" value="KINESIN-RELATED PROTEIN 6"/>
    <property type="match status" value="1"/>
</dbReference>
<dbReference type="InterPro" id="IPR027640">
    <property type="entry name" value="Kinesin-like_fam"/>
</dbReference>
<protein>
    <submittedName>
        <fullName evidence="2">Uncharacterized protein</fullName>
    </submittedName>
</protein>
<dbReference type="EMBL" id="OX451735">
    <property type="protein sequence ID" value="CAI8594077.1"/>
    <property type="molecule type" value="Genomic_DNA"/>
</dbReference>
<evidence type="ECO:0000313" key="2">
    <source>
        <dbReference type="EMBL" id="CAI8594077.1"/>
    </source>
</evidence>
<proteinExistence type="predicted"/>
<evidence type="ECO:0000256" key="1">
    <source>
        <dbReference type="SAM" id="MobiDB-lite"/>
    </source>
</evidence>
<dbReference type="GO" id="GO:0003777">
    <property type="term" value="F:microtubule motor activity"/>
    <property type="evidence" value="ECO:0007669"/>
    <property type="project" value="InterPro"/>
</dbReference>
<evidence type="ECO:0000313" key="3">
    <source>
        <dbReference type="Proteomes" id="UP001157006"/>
    </source>
</evidence>
<name>A0AAV0ZDU4_VICFA</name>
<dbReference type="AlphaFoldDB" id="A0AAV0ZDU4"/>
<dbReference type="GO" id="GO:0007018">
    <property type="term" value="P:microtubule-based movement"/>
    <property type="evidence" value="ECO:0007669"/>
    <property type="project" value="InterPro"/>
</dbReference>
<gene>
    <name evidence="2" type="ORF">VFH_I122840</name>
</gene>
<sequence>MCQFSLLSQHQTQTLFSPQIKTHQKSPVTSVSSLFQEIINKKSPNLFILPKPSCKLYNLTRDEWQSLEKFESGGYSSKNTKKRFECFVPVLDNILEKARQEEEHVTSLDPKSRVASASGTETPWSQTLVTDLTVAGEGRGSDYYMEPDSPPDAYRASTLKLSGEDSTGDFSPGLLDLHSFDTELLTEIPTYDAYESNSLYCGRRFDNSEPYMSKQTAKTRASDNAVKSIPADKEKSSSVAKIKVLVCKRPLNNKELAKNEEDIIETYSNSMTVHETKLKVNFTNEKLQQQFNQHIFKMEPEG</sequence>
<organism evidence="2 3">
    <name type="scientific">Vicia faba</name>
    <name type="common">Broad bean</name>
    <name type="synonym">Faba vulgaris</name>
    <dbReference type="NCBI Taxonomy" id="3906"/>
    <lineage>
        <taxon>Eukaryota</taxon>
        <taxon>Viridiplantae</taxon>
        <taxon>Streptophyta</taxon>
        <taxon>Embryophyta</taxon>
        <taxon>Tracheophyta</taxon>
        <taxon>Spermatophyta</taxon>
        <taxon>Magnoliopsida</taxon>
        <taxon>eudicotyledons</taxon>
        <taxon>Gunneridae</taxon>
        <taxon>Pentapetalae</taxon>
        <taxon>rosids</taxon>
        <taxon>fabids</taxon>
        <taxon>Fabales</taxon>
        <taxon>Fabaceae</taxon>
        <taxon>Papilionoideae</taxon>
        <taxon>50 kb inversion clade</taxon>
        <taxon>NPAAA clade</taxon>
        <taxon>Hologalegina</taxon>
        <taxon>IRL clade</taxon>
        <taxon>Fabeae</taxon>
        <taxon>Vicia</taxon>
    </lineage>
</organism>
<dbReference type="GO" id="GO:0007019">
    <property type="term" value="P:microtubule depolymerization"/>
    <property type="evidence" value="ECO:0007669"/>
    <property type="project" value="TreeGrafter"/>
</dbReference>
<dbReference type="PANTHER" id="PTHR47971:SF9">
    <property type="entry name" value="KINESIN-LIKE PROTEIN KIN-13B"/>
    <property type="match status" value="1"/>
</dbReference>
<feature type="region of interest" description="Disordered" evidence="1">
    <location>
        <begin position="100"/>
        <end position="120"/>
    </location>
</feature>
<feature type="compositionally biased region" description="Basic and acidic residues" evidence="1">
    <location>
        <begin position="100"/>
        <end position="112"/>
    </location>
</feature>
<keyword evidence="3" id="KW-1185">Reference proteome</keyword>
<dbReference type="Proteomes" id="UP001157006">
    <property type="component" value="Chromosome 1S"/>
</dbReference>
<dbReference type="Gene3D" id="1.20.58.530">
    <property type="match status" value="1"/>
</dbReference>
<dbReference type="GO" id="GO:0005874">
    <property type="term" value="C:microtubule"/>
    <property type="evidence" value="ECO:0007669"/>
    <property type="project" value="TreeGrafter"/>
</dbReference>
<accession>A0AAV0ZDU4</accession>
<reference evidence="2 3" key="1">
    <citation type="submission" date="2023-01" db="EMBL/GenBank/DDBJ databases">
        <authorList>
            <person name="Kreplak J."/>
        </authorList>
    </citation>
    <scope>NUCLEOTIDE SEQUENCE [LARGE SCALE GENOMIC DNA]</scope>
</reference>